<dbReference type="Proteomes" id="UP001283361">
    <property type="component" value="Unassembled WGS sequence"/>
</dbReference>
<name>A0AAE0XPL7_9GAST</name>
<proteinExistence type="predicted"/>
<gene>
    <name evidence="1" type="ORF">RRG08_010633</name>
</gene>
<comment type="caution">
    <text evidence="1">The sequence shown here is derived from an EMBL/GenBank/DDBJ whole genome shotgun (WGS) entry which is preliminary data.</text>
</comment>
<dbReference type="AlphaFoldDB" id="A0AAE0XPL7"/>
<sequence>MGFDTTLRYSSQESNKSLVFISPRFLSTELPSEHSSSDVLESAAKIDVFKVIFQPCQALSEARPLPQSRLERLFTAPLRGPGCRVTILPSGAKNRSCFNERAEIKVQRAVRDITLTREDPHVYSPVYEVRGVSLTVALAAIS</sequence>
<dbReference type="EMBL" id="JAWDGP010007868">
    <property type="protein sequence ID" value="KAK3702083.1"/>
    <property type="molecule type" value="Genomic_DNA"/>
</dbReference>
<keyword evidence="2" id="KW-1185">Reference proteome</keyword>
<accession>A0AAE0XPL7</accession>
<evidence type="ECO:0000313" key="2">
    <source>
        <dbReference type="Proteomes" id="UP001283361"/>
    </source>
</evidence>
<evidence type="ECO:0000313" key="1">
    <source>
        <dbReference type="EMBL" id="KAK3702083.1"/>
    </source>
</evidence>
<reference evidence="1" key="1">
    <citation type="journal article" date="2023" name="G3 (Bethesda)">
        <title>A reference genome for the long-term kleptoplast-retaining sea slug Elysia crispata morphotype clarki.</title>
        <authorList>
            <person name="Eastman K.E."/>
            <person name="Pendleton A.L."/>
            <person name="Shaikh M.A."/>
            <person name="Suttiyut T."/>
            <person name="Ogas R."/>
            <person name="Tomko P."/>
            <person name="Gavelis G."/>
            <person name="Widhalm J.R."/>
            <person name="Wisecaver J.H."/>
        </authorList>
    </citation>
    <scope>NUCLEOTIDE SEQUENCE</scope>
    <source>
        <strain evidence="1">ECLA1</strain>
    </source>
</reference>
<organism evidence="1 2">
    <name type="scientific">Elysia crispata</name>
    <name type="common">lettuce slug</name>
    <dbReference type="NCBI Taxonomy" id="231223"/>
    <lineage>
        <taxon>Eukaryota</taxon>
        <taxon>Metazoa</taxon>
        <taxon>Spiralia</taxon>
        <taxon>Lophotrochozoa</taxon>
        <taxon>Mollusca</taxon>
        <taxon>Gastropoda</taxon>
        <taxon>Heterobranchia</taxon>
        <taxon>Euthyneura</taxon>
        <taxon>Panpulmonata</taxon>
        <taxon>Sacoglossa</taxon>
        <taxon>Placobranchoidea</taxon>
        <taxon>Plakobranchidae</taxon>
        <taxon>Elysia</taxon>
    </lineage>
</organism>
<protein>
    <submittedName>
        <fullName evidence="1">Uncharacterized protein</fullName>
    </submittedName>
</protein>